<keyword evidence="2" id="KW-1185">Reference proteome</keyword>
<evidence type="ECO:0000313" key="1">
    <source>
        <dbReference type="EMBL" id="KAK8594053.1"/>
    </source>
</evidence>
<comment type="caution">
    <text evidence="1">The sequence shown here is derived from an EMBL/GenBank/DDBJ whole genome shotgun (WGS) entry which is preliminary data.</text>
</comment>
<organism evidence="1 2">
    <name type="scientific">Hibiscus sabdariffa</name>
    <name type="common">roselle</name>
    <dbReference type="NCBI Taxonomy" id="183260"/>
    <lineage>
        <taxon>Eukaryota</taxon>
        <taxon>Viridiplantae</taxon>
        <taxon>Streptophyta</taxon>
        <taxon>Embryophyta</taxon>
        <taxon>Tracheophyta</taxon>
        <taxon>Spermatophyta</taxon>
        <taxon>Magnoliopsida</taxon>
        <taxon>eudicotyledons</taxon>
        <taxon>Gunneridae</taxon>
        <taxon>Pentapetalae</taxon>
        <taxon>rosids</taxon>
        <taxon>malvids</taxon>
        <taxon>Malvales</taxon>
        <taxon>Malvaceae</taxon>
        <taxon>Malvoideae</taxon>
        <taxon>Hibiscus</taxon>
    </lineage>
</organism>
<name>A0ABR2G575_9ROSI</name>
<proteinExistence type="predicted"/>
<gene>
    <name evidence="1" type="ORF">V6N12_046123</name>
</gene>
<dbReference type="EMBL" id="JBBPBM010000003">
    <property type="protein sequence ID" value="KAK8594053.1"/>
    <property type="molecule type" value="Genomic_DNA"/>
</dbReference>
<evidence type="ECO:0000313" key="2">
    <source>
        <dbReference type="Proteomes" id="UP001472677"/>
    </source>
</evidence>
<accession>A0ABR2G575</accession>
<protein>
    <submittedName>
        <fullName evidence="1">Uncharacterized protein</fullName>
    </submittedName>
</protein>
<sequence length="119" mass="13445">MCTDNWIPALGPLRHMFLPQAPAANHLDFLDFVLAGSHWDYVKQASFFTNDIVSHIADILPHSIDGGHDFVAWKGANFGVFSLASAYDLLLSDSWNAVDSKWRHIWSVPVPQRIRVFLL</sequence>
<reference evidence="1 2" key="1">
    <citation type="journal article" date="2024" name="G3 (Bethesda)">
        <title>Genome assembly of Hibiscus sabdariffa L. provides insights into metabolisms of medicinal natural products.</title>
        <authorList>
            <person name="Kim T."/>
        </authorList>
    </citation>
    <scope>NUCLEOTIDE SEQUENCE [LARGE SCALE GENOMIC DNA]</scope>
    <source>
        <strain evidence="1">TK-2024</strain>
        <tissue evidence="1">Old leaves</tissue>
    </source>
</reference>
<dbReference type="Proteomes" id="UP001472677">
    <property type="component" value="Unassembled WGS sequence"/>
</dbReference>